<keyword evidence="4" id="KW-0862">Zinc</keyword>
<evidence type="ECO:0000256" key="3">
    <source>
        <dbReference type="ARBA" id="ARBA00022723"/>
    </source>
</evidence>
<sequence length="65" mass="6787">MKAAAVRTFGEPLVIEEAPGPAPSPGQARIRLEASGLRQTDIHAAHGDWPVKPNPPFVPGHEGVG</sequence>
<protein>
    <recommendedName>
        <fullName evidence="2">alcohol dehydrogenase</fullName>
        <ecNumber evidence="2">1.1.1.1</ecNumber>
    </recommendedName>
</protein>
<keyword evidence="11" id="KW-1185">Reference proteome</keyword>
<evidence type="ECO:0000256" key="8">
    <source>
        <dbReference type="SAM" id="MobiDB-lite"/>
    </source>
</evidence>
<dbReference type="KEGG" id="sfk:KY5_7259c"/>
<feature type="region of interest" description="Disordered" evidence="8">
    <location>
        <begin position="44"/>
        <end position="65"/>
    </location>
</feature>
<feature type="domain" description="Alcohol dehydrogenase-like N-terminal" evidence="9">
    <location>
        <begin position="25"/>
        <end position="65"/>
    </location>
</feature>
<organism evidence="10 11">
    <name type="scientific">Streptomyces formicae</name>
    <dbReference type="NCBI Taxonomy" id="1616117"/>
    <lineage>
        <taxon>Bacteria</taxon>
        <taxon>Bacillati</taxon>
        <taxon>Actinomycetota</taxon>
        <taxon>Actinomycetes</taxon>
        <taxon>Kitasatosporales</taxon>
        <taxon>Streptomycetaceae</taxon>
        <taxon>Streptomyces</taxon>
    </lineage>
</organism>
<evidence type="ECO:0000256" key="4">
    <source>
        <dbReference type="ARBA" id="ARBA00022833"/>
    </source>
</evidence>
<evidence type="ECO:0000256" key="1">
    <source>
        <dbReference type="ARBA" id="ARBA00001947"/>
    </source>
</evidence>
<keyword evidence="5 10" id="KW-0560">Oxidoreductase</keyword>
<evidence type="ECO:0000313" key="10">
    <source>
        <dbReference type="EMBL" id="ATL32277.1"/>
    </source>
</evidence>
<evidence type="ECO:0000256" key="5">
    <source>
        <dbReference type="ARBA" id="ARBA00023002"/>
    </source>
</evidence>
<keyword evidence="3" id="KW-0479">Metal-binding</keyword>
<evidence type="ECO:0000256" key="6">
    <source>
        <dbReference type="ARBA" id="ARBA00049164"/>
    </source>
</evidence>
<dbReference type="GO" id="GO:0004022">
    <property type="term" value="F:alcohol dehydrogenase (NAD+) activity"/>
    <property type="evidence" value="ECO:0007669"/>
    <property type="project" value="UniProtKB-EC"/>
</dbReference>
<dbReference type="InterPro" id="IPR011032">
    <property type="entry name" value="GroES-like_sf"/>
</dbReference>
<evidence type="ECO:0000256" key="7">
    <source>
        <dbReference type="ARBA" id="ARBA00049243"/>
    </source>
</evidence>
<dbReference type="AlphaFoldDB" id="A0A291QL67"/>
<dbReference type="PANTHER" id="PTHR42940:SF8">
    <property type="entry name" value="VACUOLAR PROTEIN SORTING-ASSOCIATED PROTEIN 11"/>
    <property type="match status" value="1"/>
</dbReference>
<evidence type="ECO:0000259" key="9">
    <source>
        <dbReference type="Pfam" id="PF08240"/>
    </source>
</evidence>
<comment type="catalytic activity">
    <reaction evidence="7">
        <text>a primary alcohol + NAD(+) = an aldehyde + NADH + H(+)</text>
        <dbReference type="Rhea" id="RHEA:10736"/>
        <dbReference type="ChEBI" id="CHEBI:15378"/>
        <dbReference type="ChEBI" id="CHEBI:15734"/>
        <dbReference type="ChEBI" id="CHEBI:17478"/>
        <dbReference type="ChEBI" id="CHEBI:57540"/>
        <dbReference type="ChEBI" id="CHEBI:57945"/>
        <dbReference type="EC" id="1.1.1.1"/>
    </reaction>
</comment>
<dbReference type="PANTHER" id="PTHR42940">
    <property type="entry name" value="ALCOHOL DEHYDROGENASE 1-RELATED"/>
    <property type="match status" value="1"/>
</dbReference>
<evidence type="ECO:0000256" key="2">
    <source>
        <dbReference type="ARBA" id="ARBA00013190"/>
    </source>
</evidence>
<dbReference type="Proteomes" id="UP000221011">
    <property type="component" value="Chromosome"/>
</dbReference>
<reference evidence="10 11" key="1">
    <citation type="submission" date="2017-08" db="EMBL/GenBank/DDBJ databases">
        <title>Complete Genome Sequence of Streptomyces formicae KY5, the formicamycin producer.</title>
        <authorList>
            <person name="Holmes N.A."/>
            <person name="Devine R."/>
            <person name="Qin Z."/>
            <person name="Seipke R.F."/>
            <person name="Wilkinson B."/>
            <person name="Hutchings M.I."/>
        </authorList>
    </citation>
    <scope>NUCLEOTIDE SEQUENCE [LARGE SCALE GENOMIC DNA]</scope>
    <source>
        <strain evidence="10 11">KY5</strain>
    </source>
</reference>
<evidence type="ECO:0000313" key="11">
    <source>
        <dbReference type="Proteomes" id="UP000221011"/>
    </source>
</evidence>
<name>A0A291QL67_9ACTN</name>
<accession>A0A291QL67</accession>
<comment type="cofactor">
    <cofactor evidence="1">
        <name>Zn(2+)</name>
        <dbReference type="ChEBI" id="CHEBI:29105"/>
    </cofactor>
</comment>
<dbReference type="EMBL" id="CP022685">
    <property type="protein sequence ID" value="ATL32277.1"/>
    <property type="molecule type" value="Genomic_DNA"/>
</dbReference>
<dbReference type="InterPro" id="IPR013154">
    <property type="entry name" value="ADH-like_N"/>
</dbReference>
<gene>
    <name evidence="10" type="ORF">KY5_7259c</name>
</gene>
<comment type="catalytic activity">
    <reaction evidence="6">
        <text>a secondary alcohol + NAD(+) = a ketone + NADH + H(+)</text>
        <dbReference type="Rhea" id="RHEA:10740"/>
        <dbReference type="ChEBI" id="CHEBI:15378"/>
        <dbReference type="ChEBI" id="CHEBI:17087"/>
        <dbReference type="ChEBI" id="CHEBI:35681"/>
        <dbReference type="ChEBI" id="CHEBI:57540"/>
        <dbReference type="ChEBI" id="CHEBI:57945"/>
        <dbReference type="EC" id="1.1.1.1"/>
    </reaction>
</comment>
<dbReference type="Pfam" id="PF08240">
    <property type="entry name" value="ADH_N"/>
    <property type="match status" value="1"/>
</dbReference>
<dbReference type="SUPFAM" id="SSF50129">
    <property type="entry name" value="GroES-like"/>
    <property type="match status" value="1"/>
</dbReference>
<proteinExistence type="predicted"/>
<dbReference type="EC" id="1.1.1.1" evidence="2"/>
<dbReference type="Gene3D" id="3.90.180.10">
    <property type="entry name" value="Medium-chain alcohol dehydrogenases, catalytic domain"/>
    <property type="match status" value="1"/>
</dbReference>
<dbReference type="GO" id="GO:0046872">
    <property type="term" value="F:metal ion binding"/>
    <property type="evidence" value="ECO:0007669"/>
    <property type="project" value="UniProtKB-KW"/>
</dbReference>